<dbReference type="PROSITE" id="PS51682">
    <property type="entry name" value="SAM_OMT_I"/>
    <property type="match status" value="1"/>
</dbReference>
<dbReference type="Proteomes" id="UP000597338">
    <property type="component" value="Unassembled WGS sequence"/>
</dbReference>
<dbReference type="InterPro" id="IPR050362">
    <property type="entry name" value="Cation-dep_OMT"/>
</dbReference>
<dbReference type="EMBL" id="BMIK01000013">
    <property type="protein sequence ID" value="GGC38168.1"/>
    <property type="molecule type" value="Genomic_DNA"/>
</dbReference>
<keyword evidence="5" id="KW-1185">Reference proteome</keyword>
<dbReference type="InterPro" id="IPR029063">
    <property type="entry name" value="SAM-dependent_MTases_sf"/>
</dbReference>
<evidence type="ECO:0000313" key="4">
    <source>
        <dbReference type="EMBL" id="GGC38168.1"/>
    </source>
</evidence>
<comment type="caution">
    <text evidence="4">The sequence shown here is derived from an EMBL/GenBank/DDBJ whole genome shotgun (WGS) entry which is preliminary data.</text>
</comment>
<dbReference type="SUPFAM" id="SSF53335">
    <property type="entry name" value="S-adenosyl-L-methionine-dependent methyltransferases"/>
    <property type="match status" value="1"/>
</dbReference>
<organism evidence="4 5">
    <name type="scientific">Parapedobacter defluvii</name>
    <dbReference type="NCBI Taxonomy" id="2045106"/>
    <lineage>
        <taxon>Bacteria</taxon>
        <taxon>Pseudomonadati</taxon>
        <taxon>Bacteroidota</taxon>
        <taxon>Sphingobacteriia</taxon>
        <taxon>Sphingobacteriales</taxon>
        <taxon>Sphingobacteriaceae</taxon>
        <taxon>Parapedobacter</taxon>
    </lineage>
</organism>
<evidence type="ECO:0000313" key="5">
    <source>
        <dbReference type="Proteomes" id="UP000597338"/>
    </source>
</evidence>
<keyword evidence="2" id="KW-0808">Transferase</keyword>
<dbReference type="InterPro" id="IPR002935">
    <property type="entry name" value="SAM_O-MeTrfase"/>
</dbReference>
<proteinExistence type="predicted"/>
<evidence type="ECO:0000256" key="2">
    <source>
        <dbReference type="ARBA" id="ARBA00022679"/>
    </source>
</evidence>
<keyword evidence="3" id="KW-0949">S-adenosyl-L-methionine</keyword>
<keyword evidence="1" id="KW-0489">Methyltransferase</keyword>
<evidence type="ECO:0000256" key="3">
    <source>
        <dbReference type="ARBA" id="ARBA00022691"/>
    </source>
</evidence>
<gene>
    <name evidence="4" type="ORF">GCM10011386_32830</name>
</gene>
<dbReference type="CDD" id="cd02440">
    <property type="entry name" value="AdoMet_MTases"/>
    <property type="match status" value="1"/>
</dbReference>
<evidence type="ECO:0000256" key="1">
    <source>
        <dbReference type="ARBA" id="ARBA00022603"/>
    </source>
</evidence>
<sequence length="214" mass="24316">MQAMDMFDDLLTSYLEKTCDVEPAWLQHIHRETYIKETRPHMLSGHYQGRLLAFLSKLVSPHRILEVGTFTGYATLCLAEGLAEGGEIHTIDNNVELEERVRGYFESSEWSHSIHYHIGDAVTLVPQLEGPFDLVFIDADKKNNGLYYELALEKSRRGGLILIDNVLWKGKVVGDAHDAQTQQIAALNKQLGADDRVDKLILPIRDGVYLLRKR</sequence>
<reference evidence="5" key="1">
    <citation type="journal article" date="2019" name="Int. J. Syst. Evol. Microbiol.">
        <title>The Global Catalogue of Microorganisms (GCM) 10K type strain sequencing project: providing services to taxonomists for standard genome sequencing and annotation.</title>
        <authorList>
            <consortium name="The Broad Institute Genomics Platform"/>
            <consortium name="The Broad Institute Genome Sequencing Center for Infectious Disease"/>
            <person name="Wu L."/>
            <person name="Ma J."/>
        </authorList>
    </citation>
    <scope>NUCLEOTIDE SEQUENCE [LARGE SCALE GENOMIC DNA]</scope>
    <source>
        <strain evidence="5">CGMCC 1.15342</strain>
    </source>
</reference>
<protein>
    <submittedName>
        <fullName evidence="4">O-methyltransferase</fullName>
    </submittedName>
</protein>
<dbReference type="Gene3D" id="3.40.50.150">
    <property type="entry name" value="Vaccinia Virus protein VP39"/>
    <property type="match status" value="1"/>
</dbReference>
<accession>A0ABQ1ME20</accession>
<dbReference type="Pfam" id="PF01596">
    <property type="entry name" value="Methyltransf_3"/>
    <property type="match status" value="1"/>
</dbReference>
<dbReference type="PANTHER" id="PTHR10509:SF14">
    <property type="entry name" value="CAFFEOYL-COA O-METHYLTRANSFERASE 3-RELATED"/>
    <property type="match status" value="1"/>
</dbReference>
<name>A0ABQ1ME20_9SPHI</name>
<dbReference type="PANTHER" id="PTHR10509">
    <property type="entry name" value="O-METHYLTRANSFERASE-RELATED"/>
    <property type="match status" value="1"/>
</dbReference>